<dbReference type="RefSeq" id="WP_380790041.1">
    <property type="nucleotide sequence ID" value="NZ_JBHTKR010000003.1"/>
</dbReference>
<name>A0ABW3TCC1_9RHOB</name>
<organism evidence="1 2">
    <name type="scientific">Seohaeicola saemankumensis</name>
    <dbReference type="NCBI Taxonomy" id="481181"/>
    <lineage>
        <taxon>Bacteria</taxon>
        <taxon>Pseudomonadati</taxon>
        <taxon>Pseudomonadota</taxon>
        <taxon>Alphaproteobacteria</taxon>
        <taxon>Rhodobacterales</taxon>
        <taxon>Roseobacteraceae</taxon>
        <taxon>Seohaeicola</taxon>
    </lineage>
</organism>
<keyword evidence="1" id="KW-0449">Lipoprotein</keyword>
<dbReference type="Pfam" id="PF11102">
    <property type="entry name" value="YjbF"/>
    <property type="match status" value="1"/>
</dbReference>
<reference evidence="2" key="1">
    <citation type="journal article" date="2019" name="Int. J. Syst. Evol. Microbiol.">
        <title>The Global Catalogue of Microorganisms (GCM) 10K type strain sequencing project: providing services to taxonomists for standard genome sequencing and annotation.</title>
        <authorList>
            <consortium name="The Broad Institute Genomics Platform"/>
            <consortium name="The Broad Institute Genome Sequencing Center for Infectious Disease"/>
            <person name="Wu L."/>
            <person name="Ma J."/>
        </authorList>
    </citation>
    <scope>NUCLEOTIDE SEQUENCE [LARGE SCALE GENOMIC DNA]</scope>
    <source>
        <strain evidence="2">CCUG 55328</strain>
    </source>
</reference>
<dbReference type="Gene3D" id="2.40.360.10">
    <property type="entry name" value="YmcC-like"/>
    <property type="match status" value="1"/>
</dbReference>
<proteinExistence type="predicted"/>
<dbReference type="InterPro" id="IPR021308">
    <property type="entry name" value="GfcB"/>
</dbReference>
<gene>
    <name evidence="1" type="ORF">ACFQ3C_07430</name>
</gene>
<protein>
    <submittedName>
        <fullName evidence="1">YjbF family lipoprotein</fullName>
    </submittedName>
</protein>
<dbReference type="Proteomes" id="UP001597151">
    <property type="component" value="Unassembled WGS sequence"/>
</dbReference>
<dbReference type="EMBL" id="JBHTKR010000003">
    <property type="protein sequence ID" value="MFD1194496.1"/>
    <property type="molecule type" value="Genomic_DNA"/>
</dbReference>
<dbReference type="PROSITE" id="PS51257">
    <property type="entry name" value="PROKAR_LIPOPROTEIN"/>
    <property type="match status" value="1"/>
</dbReference>
<comment type="caution">
    <text evidence="1">The sequence shown here is derived from an EMBL/GenBank/DDBJ whole genome shotgun (WGS) entry which is preliminary data.</text>
</comment>
<keyword evidence="2" id="KW-1185">Reference proteome</keyword>
<dbReference type="InterPro" id="IPR023373">
    <property type="entry name" value="YmcC_sf"/>
</dbReference>
<sequence>MLDRPRTRSAAAWAFAALALAGCSNDPNRINYRSVVSGVAAQFGGTLPFDGKTAGARQAQSLAAPSVILAQTEAPVILVQPQNGAGPFYIVGIRDNGPWRTYATGARQTLVLRQGVVTATRGLGGDLMASDIDPMLELLRANRAGKARRVMQVLDGEDVTRQIALDCTLSVGTQVRTTTGIAGRAMTEDCASDDLSFRNSYVVDRAGNALQSDQWLPTSQGRLTLTVLRP</sequence>
<evidence type="ECO:0000313" key="1">
    <source>
        <dbReference type="EMBL" id="MFD1194496.1"/>
    </source>
</evidence>
<evidence type="ECO:0000313" key="2">
    <source>
        <dbReference type="Proteomes" id="UP001597151"/>
    </source>
</evidence>
<accession>A0ABW3TCC1</accession>
<dbReference type="SUPFAM" id="SSF159270">
    <property type="entry name" value="YmcC-like"/>
    <property type="match status" value="1"/>
</dbReference>